<comment type="caution">
    <text evidence="7">The sequence shown here is derived from an EMBL/GenBank/DDBJ whole genome shotgun (WGS) entry which is preliminary data.</text>
</comment>
<dbReference type="PROSITE" id="PS50853">
    <property type="entry name" value="FN3"/>
    <property type="match status" value="8"/>
</dbReference>
<dbReference type="PANTHER" id="PTHR46708">
    <property type="entry name" value="TENASCIN"/>
    <property type="match status" value="1"/>
</dbReference>
<dbReference type="CDD" id="cd00063">
    <property type="entry name" value="FN3"/>
    <property type="match status" value="9"/>
</dbReference>
<feature type="domain" description="Fibronectin type-III" evidence="6">
    <location>
        <begin position="963"/>
        <end position="1057"/>
    </location>
</feature>
<dbReference type="RefSeq" id="WP_397091493.1">
    <property type="nucleotide sequence ID" value="NZ_JBITGY010000019.1"/>
</dbReference>
<feature type="signal peptide" evidence="5">
    <location>
        <begin position="1"/>
        <end position="26"/>
    </location>
</feature>
<reference evidence="7 8" key="1">
    <citation type="submission" date="2024-10" db="EMBL/GenBank/DDBJ databases">
        <title>The Natural Products Discovery Center: Release of the First 8490 Sequenced Strains for Exploring Actinobacteria Biosynthetic Diversity.</title>
        <authorList>
            <person name="Kalkreuter E."/>
            <person name="Kautsar S.A."/>
            <person name="Yang D."/>
            <person name="Bader C.D."/>
            <person name="Teijaro C.N."/>
            <person name="Fluegel L."/>
            <person name="Davis C.M."/>
            <person name="Simpson J.R."/>
            <person name="Lauterbach L."/>
            <person name="Steele A.D."/>
            <person name="Gui C."/>
            <person name="Meng S."/>
            <person name="Li G."/>
            <person name="Viehrig K."/>
            <person name="Ye F."/>
            <person name="Su P."/>
            <person name="Kiefer A.F."/>
            <person name="Nichols A."/>
            <person name="Cepeda A.J."/>
            <person name="Yan W."/>
            <person name="Fan B."/>
            <person name="Jiang Y."/>
            <person name="Adhikari A."/>
            <person name="Zheng C.-J."/>
            <person name="Schuster L."/>
            <person name="Cowan T.M."/>
            <person name="Smanski M.J."/>
            <person name="Chevrette M.G."/>
            <person name="De Carvalho L.P.S."/>
            <person name="Shen B."/>
        </authorList>
    </citation>
    <scope>NUCLEOTIDE SEQUENCE [LARGE SCALE GENOMIC DNA]</scope>
    <source>
        <strain evidence="7 8">NPDC050545</strain>
    </source>
</reference>
<feature type="domain" description="Fibronectin type-III" evidence="6">
    <location>
        <begin position="376"/>
        <end position="468"/>
    </location>
</feature>
<feature type="chain" id="PRO_5045656186" evidence="5">
    <location>
        <begin position="27"/>
        <end position="1364"/>
    </location>
</feature>
<dbReference type="PANTHER" id="PTHR46708:SF2">
    <property type="entry name" value="FIBRONECTIN TYPE-III DOMAIN-CONTAINING PROTEIN"/>
    <property type="match status" value="1"/>
</dbReference>
<evidence type="ECO:0000256" key="4">
    <source>
        <dbReference type="SAM" id="MobiDB-lite"/>
    </source>
</evidence>
<feature type="compositionally biased region" description="Polar residues" evidence="4">
    <location>
        <begin position="1039"/>
        <end position="1048"/>
    </location>
</feature>
<keyword evidence="5" id="KW-0732">Signal</keyword>
<keyword evidence="3" id="KW-0119">Carbohydrate metabolism</keyword>
<dbReference type="InterPro" id="IPR013783">
    <property type="entry name" value="Ig-like_fold"/>
</dbReference>
<dbReference type="InterPro" id="IPR036444">
    <property type="entry name" value="PLipase_A2_dom_sf"/>
</dbReference>
<evidence type="ECO:0000313" key="8">
    <source>
        <dbReference type="Proteomes" id="UP001612741"/>
    </source>
</evidence>
<dbReference type="InterPro" id="IPR003961">
    <property type="entry name" value="FN3_dom"/>
</dbReference>
<dbReference type="GO" id="GO:0004623">
    <property type="term" value="F:phospholipase A2 activity"/>
    <property type="evidence" value="ECO:0007669"/>
    <property type="project" value="UniProtKB-EC"/>
</dbReference>
<dbReference type="SUPFAM" id="SSF49265">
    <property type="entry name" value="Fibronectin type III"/>
    <property type="match status" value="5"/>
</dbReference>
<feature type="domain" description="Fibronectin type-III" evidence="6">
    <location>
        <begin position="567"/>
        <end position="660"/>
    </location>
</feature>
<feature type="domain" description="Fibronectin type-III" evidence="6">
    <location>
        <begin position="472"/>
        <end position="566"/>
    </location>
</feature>
<keyword evidence="8" id="KW-1185">Reference proteome</keyword>
<evidence type="ECO:0000256" key="5">
    <source>
        <dbReference type="SAM" id="SignalP"/>
    </source>
</evidence>
<dbReference type="Gene3D" id="1.20.90.10">
    <property type="entry name" value="Phospholipase A2 domain"/>
    <property type="match status" value="1"/>
</dbReference>
<organism evidence="7 8">
    <name type="scientific">Nonomuraea typhae</name>
    <dbReference type="NCBI Taxonomy" id="2603600"/>
    <lineage>
        <taxon>Bacteria</taxon>
        <taxon>Bacillati</taxon>
        <taxon>Actinomycetota</taxon>
        <taxon>Actinomycetes</taxon>
        <taxon>Streptosporangiales</taxon>
        <taxon>Streptosporangiaceae</taxon>
        <taxon>Nonomuraea</taxon>
    </lineage>
</organism>
<evidence type="ECO:0000256" key="1">
    <source>
        <dbReference type="ARBA" id="ARBA00022737"/>
    </source>
</evidence>
<keyword evidence="3" id="KW-0624">Polysaccharide degradation</keyword>
<gene>
    <name evidence="7" type="ORF">ACIBG2_48835</name>
</gene>
<dbReference type="Pfam" id="PF09056">
    <property type="entry name" value="Phospholip_A2_3"/>
    <property type="match status" value="1"/>
</dbReference>
<evidence type="ECO:0000259" key="6">
    <source>
        <dbReference type="PROSITE" id="PS50853"/>
    </source>
</evidence>
<evidence type="ECO:0000256" key="2">
    <source>
        <dbReference type="ARBA" id="ARBA00023295"/>
    </source>
</evidence>
<proteinExistence type="predicted"/>
<dbReference type="InterPro" id="IPR015141">
    <property type="entry name" value="PLipase_A2_prok/fun"/>
</dbReference>
<dbReference type="SUPFAM" id="SSF48619">
    <property type="entry name" value="Phospholipase A2, PLA2"/>
    <property type="match status" value="1"/>
</dbReference>
<keyword evidence="7" id="KW-0378">Hydrolase</keyword>
<protein>
    <submittedName>
        <fullName evidence="7">Phospholipase A2</fullName>
        <ecNumber evidence="7">3.1.1.4</ecNumber>
    </submittedName>
</protein>
<keyword evidence="1" id="KW-0677">Repeat</keyword>
<evidence type="ECO:0000313" key="7">
    <source>
        <dbReference type="EMBL" id="MFI6505362.1"/>
    </source>
</evidence>
<dbReference type="SMART" id="SM00060">
    <property type="entry name" value="FN3"/>
    <property type="match status" value="9"/>
</dbReference>
<dbReference type="InterPro" id="IPR050991">
    <property type="entry name" value="ECM_Regulatory_Proteins"/>
</dbReference>
<dbReference type="Gene3D" id="2.60.40.10">
    <property type="entry name" value="Immunoglobulins"/>
    <property type="match status" value="8"/>
</dbReference>
<dbReference type="EC" id="3.1.1.4" evidence="7"/>
<sequence>MINGSLLSRLLTAALSLIVTMGLLQAPPTAATATVQTPPLDLADMWGRYGNAGGHWTGGDATVSIPLPDGRIAWIFSDSFLGTVNPDYSRPKSAPFLRNSMVVQNGSALGPTLHGGTAAAPTSLVDTDQSPDDFYWVGDGTVEGGTLKVIYGRYVGTGDGTPLGFKREGTALATFSLPDLRLTSVRPLPVADSMTWGSALLEDGSYSYIYGSEFAGGAKFVHLARARTGDLGGPWEFWTGGGWSDKESDSARMLSGVGEGMSVSKVGNQYVMVTQENSDVFSSWIVSYVAGAPTGPFTGPAYLFEAPEPEMSNWTQFIYVGRHHPELSDPGKLLITYDVNAWNPEDLYKDARIYRPRFEEVSWPPAVPDPAKLPGAPANLTVRMAGDGVAHLGWTAPPGANLNYWVYKKDLTAGQTHFTRTGNLAAEPRYSDPFLKEGHAYAFQVRAVTTAGDEGPPSNTVSTETRRTVPPAPGGLVATAGVAGDVKLTWDASDPGVTYRLYQRDVSAGETLFTESVTDDPYAETATVKDLVATHVYEFKVTAVNDIGESPPSNLARVTAVFTPPGAPGNLAATAQADGSVKLTWNAVAGAERYWVRLRDVTSGATEFTKIDLPVHGTTTTLTQLLSGNTYEFKVTAGNGGGEGPASNAAKATAKVALPDAPTGLRATPQADGSVKLTWTAAARAKTYWIYRRDVTFGHTQFSRYHLPAAGTDAVIADLFHGNAYEFKVTGVGDGGEGPASAVVSAVSRVTPPQAPAGLRAEPGDGKVRLSWTAAVGASMYWVYQRDVTAGESAFTRLAYPAGQPSADLSGLVNGHTYAYKVTGINDAGEGPPGAVVSVVPKPPAPPKVTGVSAQPQQDGTVKLTWTAVNGSFYWLSYRDVTAGQTSYTRLEYPATTNTAAIGPFTGGHAYDFLVTATNPGGDGPPSDPVRVTVLGGAAQGEVSLPRPAAAASVKAAAALPRPPANLRVDSRTRDSIALEWDASPDHGSVYYWVQFRSVGRSDWYNLTYPTLSTIYYVGKPLWPGFQYEFRVVAENRTGASSPTNTVRSALGGSPPPKPTGLRVAGTENGVNLLWAQNSEEDFYWVEFKPSGTGTWYRLAWPATWHEASIGAPLWRGYSYDFRVIAVNRDGESPPSASVSAVPNYPKPDPPGAVYHEAYPGASRIHWAESTTPDVLYWMYYRPGGGSWTRARYPIDGNEVTLKYLPPGGYDVRFTTVNMRGESAPGPTATVRLKPTKMHMLALLTEASGAGWSRWKAMDDGDGYYRTGYNWDYSTDLCSASPDQPILGLAPFERIDWRKQCTRHDFGYRNHKAMHAFDHKQKVRIDKMFLKDMILACDAQTYRYNAKCIALAGVYYWFVRRYGK</sequence>
<dbReference type="Proteomes" id="UP001612741">
    <property type="component" value="Unassembled WGS sequence"/>
</dbReference>
<accession>A0ABW7ZB09</accession>
<dbReference type="EMBL" id="JBITGY010000019">
    <property type="protein sequence ID" value="MFI6505362.1"/>
    <property type="molecule type" value="Genomic_DNA"/>
</dbReference>
<feature type="region of interest" description="Disordered" evidence="4">
    <location>
        <begin position="1039"/>
        <end position="1060"/>
    </location>
</feature>
<name>A0ABW7ZB09_9ACTN</name>
<feature type="domain" description="Fibronectin type-III" evidence="6">
    <location>
        <begin position="1058"/>
        <end position="1146"/>
    </location>
</feature>
<evidence type="ECO:0000256" key="3">
    <source>
        <dbReference type="ARBA" id="ARBA00023326"/>
    </source>
</evidence>
<feature type="domain" description="Fibronectin type-III" evidence="6">
    <location>
        <begin position="843"/>
        <end position="937"/>
    </location>
</feature>
<feature type="domain" description="Fibronectin type-III" evidence="6">
    <location>
        <begin position="661"/>
        <end position="754"/>
    </location>
</feature>
<feature type="domain" description="Fibronectin type-III" evidence="6">
    <location>
        <begin position="1147"/>
        <end position="1236"/>
    </location>
</feature>
<feature type="region of interest" description="Disordered" evidence="4">
    <location>
        <begin position="450"/>
        <end position="473"/>
    </location>
</feature>
<dbReference type="InterPro" id="IPR036116">
    <property type="entry name" value="FN3_sf"/>
</dbReference>
<keyword evidence="2" id="KW-0326">Glycosidase</keyword>
<dbReference type="Pfam" id="PF00041">
    <property type="entry name" value="fn3"/>
    <property type="match status" value="4"/>
</dbReference>